<organism evidence="2 3">
    <name type="scientific">Streptomyces phage SF1</name>
    <dbReference type="NCBI Taxonomy" id="1690817"/>
    <lineage>
        <taxon>Viruses</taxon>
        <taxon>Duplodnaviria</taxon>
        <taxon>Heunggongvirae</taxon>
        <taxon>Uroviricota</taxon>
        <taxon>Caudoviricetes</taxon>
        <taxon>Sfunavirus</taxon>
        <taxon>Sfunavirus SF1</taxon>
    </lineage>
</organism>
<sequence>MNQETPTRQEAVRGYSEATPALRAAQETNVAHHGW</sequence>
<dbReference type="EMBL" id="KT221033">
    <property type="protein sequence ID" value="AKY02169.1"/>
    <property type="molecule type" value="Genomic_DNA"/>
</dbReference>
<name>A0A0K1Y598_9CAUD</name>
<gene>
    <name evidence="2" type="ORF">SF1_200</name>
</gene>
<dbReference type="Proteomes" id="UP000201570">
    <property type="component" value="Segment"/>
</dbReference>
<evidence type="ECO:0000256" key="1">
    <source>
        <dbReference type="SAM" id="MobiDB-lite"/>
    </source>
</evidence>
<proteinExistence type="predicted"/>
<dbReference type="RefSeq" id="YP_009199268.1">
    <property type="nucleotide sequence ID" value="NC_028807.1"/>
</dbReference>
<evidence type="ECO:0000313" key="3">
    <source>
        <dbReference type="Proteomes" id="UP000201570"/>
    </source>
</evidence>
<feature type="region of interest" description="Disordered" evidence="1">
    <location>
        <begin position="1"/>
        <end position="35"/>
    </location>
</feature>
<keyword evidence="3" id="KW-1185">Reference proteome</keyword>
<reference evidence="2 3" key="1">
    <citation type="submission" date="2015-06" db="EMBL/GenBank/DDBJ databases">
        <title>Complete genomic sequence analysis of Two virulent actinophages of Streptomyces flavovirens.</title>
        <authorList>
            <person name="Sharaf A."/>
            <person name="Marie E."/>
            <person name="ElBaz R."/>
            <person name="Elmaghraby I."/>
            <person name="Mercati F."/>
        </authorList>
    </citation>
    <scope>NUCLEOTIDE SEQUENCE [LARGE SCALE GENOMIC DNA]</scope>
</reference>
<evidence type="ECO:0000313" key="2">
    <source>
        <dbReference type="EMBL" id="AKY02169.1"/>
    </source>
</evidence>
<dbReference type="KEGG" id="vg:26626352"/>
<protein>
    <submittedName>
        <fullName evidence="2">Uncharacterized protein</fullName>
    </submittedName>
</protein>
<accession>A0A0K1Y598</accession>
<dbReference type="GeneID" id="26626352"/>